<keyword evidence="8" id="KW-0249">Electron transport</keyword>
<dbReference type="Proteomes" id="UP000322553">
    <property type="component" value="Chromosome"/>
</dbReference>
<evidence type="ECO:0000256" key="12">
    <source>
        <dbReference type="SAM" id="MobiDB-lite"/>
    </source>
</evidence>
<dbReference type="Gene3D" id="3.30.70.20">
    <property type="match status" value="1"/>
</dbReference>
<dbReference type="SUPFAM" id="SSF54862">
    <property type="entry name" value="4Fe-4S ferredoxins"/>
    <property type="match status" value="1"/>
</dbReference>
<evidence type="ECO:0000256" key="8">
    <source>
        <dbReference type="ARBA" id="ARBA00022982"/>
    </source>
</evidence>
<evidence type="ECO:0000256" key="7">
    <source>
        <dbReference type="ARBA" id="ARBA00022967"/>
    </source>
</evidence>
<name>A0A1S1NS55_9GAMM</name>
<dbReference type="KEGG" id="kuy:FY550_09155"/>
<keyword evidence="3" id="KW-0004">4Fe-4S</keyword>
<evidence type="ECO:0000256" key="4">
    <source>
        <dbReference type="ARBA" id="ARBA00022519"/>
    </source>
</evidence>
<keyword evidence="4" id="KW-0997">Cell inner membrane</keyword>
<dbReference type="InterPro" id="IPR017896">
    <property type="entry name" value="4Fe4S_Fe-S-bd"/>
</dbReference>
<feature type="region of interest" description="Disordered" evidence="12">
    <location>
        <begin position="163"/>
        <end position="226"/>
    </location>
</feature>
<evidence type="ECO:0000256" key="11">
    <source>
        <dbReference type="ARBA" id="ARBA00023136"/>
    </source>
</evidence>
<keyword evidence="1" id="KW-0813">Transport</keyword>
<evidence type="ECO:0000256" key="5">
    <source>
        <dbReference type="ARBA" id="ARBA00022723"/>
    </source>
</evidence>
<evidence type="ECO:0000256" key="10">
    <source>
        <dbReference type="ARBA" id="ARBA00023014"/>
    </source>
</evidence>
<dbReference type="OrthoDB" id="9789936at2"/>
<dbReference type="RefSeq" id="WP_070977631.1">
    <property type="nucleotide sequence ID" value="NZ_CP043420.1"/>
</dbReference>
<keyword evidence="9" id="KW-0408">Iron</keyword>
<dbReference type="PANTHER" id="PTHR42859">
    <property type="entry name" value="OXIDOREDUCTASE"/>
    <property type="match status" value="1"/>
</dbReference>
<evidence type="ECO:0000256" key="9">
    <source>
        <dbReference type="ARBA" id="ARBA00023004"/>
    </source>
</evidence>
<dbReference type="STRING" id="657387.BH688_05405"/>
<keyword evidence="10" id="KW-0411">Iron-sulfur</keyword>
<feature type="compositionally biased region" description="Basic and acidic residues" evidence="12">
    <location>
        <begin position="163"/>
        <end position="191"/>
    </location>
</feature>
<dbReference type="Pfam" id="PF14697">
    <property type="entry name" value="Fer4_21"/>
    <property type="match status" value="1"/>
</dbReference>
<dbReference type="AlphaFoldDB" id="A0A1S1NS55"/>
<organism evidence="13 14">
    <name type="scientific">Kushneria phosphatilytica</name>
    <dbReference type="NCBI Taxonomy" id="657387"/>
    <lineage>
        <taxon>Bacteria</taxon>
        <taxon>Pseudomonadati</taxon>
        <taxon>Pseudomonadota</taxon>
        <taxon>Gammaproteobacteria</taxon>
        <taxon>Oceanospirillales</taxon>
        <taxon>Halomonadaceae</taxon>
        <taxon>Kushneria</taxon>
    </lineage>
</organism>
<keyword evidence="11" id="KW-0472">Membrane</keyword>
<evidence type="ECO:0000256" key="2">
    <source>
        <dbReference type="ARBA" id="ARBA00022475"/>
    </source>
</evidence>
<gene>
    <name evidence="13" type="ORF">FY550_09155</name>
</gene>
<dbReference type="InterPro" id="IPR010207">
    <property type="entry name" value="Elect_transpt_cplx_RnfB/RsxB"/>
</dbReference>
<evidence type="ECO:0000313" key="13">
    <source>
        <dbReference type="EMBL" id="QEL11289.1"/>
    </source>
</evidence>
<dbReference type="GO" id="GO:0009055">
    <property type="term" value="F:electron transfer activity"/>
    <property type="evidence" value="ECO:0007669"/>
    <property type="project" value="InterPro"/>
</dbReference>
<protein>
    <submittedName>
        <fullName evidence="13">RnfABCDGE type electron transport complex subunit B</fullName>
    </submittedName>
</protein>
<evidence type="ECO:0000256" key="6">
    <source>
        <dbReference type="ARBA" id="ARBA00022737"/>
    </source>
</evidence>
<accession>A0A1S1NS55</accession>
<proteinExistence type="predicted"/>
<dbReference type="PROSITE" id="PS51656">
    <property type="entry name" value="4FE4S"/>
    <property type="match status" value="1"/>
</dbReference>
<dbReference type="NCBIfam" id="TIGR01944">
    <property type="entry name" value="rnfB"/>
    <property type="match status" value="1"/>
</dbReference>
<keyword evidence="6" id="KW-0677">Repeat</keyword>
<evidence type="ECO:0000256" key="1">
    <source>
        <dbReference type="ARBA" id="ARBA00022448"/>
    </source>
</evidence>
<reference evidence="13 14" key="1">
    <citation type="submission" date="2019-08" db="EMBL/GenBank/DDBJ databases">
        <title>Complete genome sequence of Kushneria sp. YCWA18, a halophilic phosphate-solubilizing bacterium isolated from Daqiao saltern in China.</title>
        <authorList>
            <person name="Du G.-X."/>
            <person name="Qu L.-Y."/>
        </authorList>
    </citation>
    <scope>NUCLEOTIDE SEQUENCE [LARGE SCALE GENOMIC DNA]</scope>
    <source>
        <strain evidence="13 14">YCWA18</strain>
    </source>
</reference>
<keyword evidence="2" id="KW-1003">Cell membrane</keyword>
<keyword evidence="7" id="KW-1278">Translocase</keyword>
<dbReference type="PROSITE" id="PS00198">
    <property type="entry name" value="4FE4S_FER_1"/>
    <property type="match status" value="1"/>
</dbReference>
<dbReference type="GO" id="GO:0046872">
    <property type="term" value="F:metal ion binding"/>
    <property type="evidence" value="ECO:0007669"/>
    <property type="project" value="UniProtKB-KW"/>
</dbReference>
<dbReference type="PROSITE" id="PS51379">
    <property type="entry name" value="4FE4S_FER_2"/>
    <property type="match status" value="2"/>
</dbReference>
<dbReference type="InterPro" id="IPR007202">
    <property type="entry name" value="4Fe-4S_dom"/>
</dbReference>
<evidence type="ECO:0000313" key="14">
    <source>
        <dbReference type="Proteomes" id="UP000322553"/>
    </source>
</evidence>
<feature type="region of interest" description="Disordered" evidence="12">
    <location>
        <begin position="299"/>
        <end position="352"/>
    </location>
</feature>
<keyword evidence="14" id="KW-1185">Reference proteome</keyword>
<dbReference type="InterPro" id="IPR050294">
    <property type="entry name" value="RnfB_subfamily"/>
</dbReference>
<dbReference type="PANTHER" id="PTHR42859:SF3">
    <property type="entry name" value="ION-TRANSLOCATING OXIDOREDUCTASE COMPLEX SUBUNIT B"/>
    <property type="match status" value="1"/>
</dbReference>
<dbReference type="EMBL" id="CP043420">
    <property type="protein sequence ID" value="QEL11289.1"/>
    <property type="molecule type" value="Genomic_DNA"/>
</dbReference>
<feature type="compositionally biased region" description="Basic and acidic residues" evidence="12">
    <location>
        <begin position="312"/>
        <end position="338"/>
    </location>
</feature>
<evidence type="ECO:0000256" key="3">
    <source>
        <dbReference type="ARBA" id="ARBA00022485"/>
    </source>
</evidence>
<dbReference type="Gene3D" id="1.10.15.40">
    <property type="entry name" value="Electron transport complex subunit B, putative Fe-S cluster"/>
    <property type="match status" value="1"/>
</dbReference>
<dbReference type="Pfam" id="PF04060">
    <property type="entry name" value="FeS"/>
    <property type="match status" value="1"/>
</dbReference>
<sequence length="352" mass="39210">MSELPTITVEEIDRQLPQTQCGKCGHPGCWPYAQAIAAGEAINKCPPGGESTVKALAELLDRPEVPLEQSAERPKLAVIREDECIGCVKCLRACPVDAIVGAAKRMHTVIEHECTGCELCIDPCPVDCIDIVPHPGWEQAEDEHEQQAWLEHRAALGRKRFHARNERLERKQADREARRRERMSRRSERSPTESVAKPSERPITTSASARPVRDQRSTRAARAAARAAVRRLEQRLERTRQQDQETASIEAELSRARQRLADIDAQHEAEPRQSASSEAAADTGSDAATLNRLRMAISAADQARQRARRQLSHAERRGSDADREEARATLEEAEDMHQRAVASLDQALTLDS</sequence>
<dbReference type="GO" id="GO:0051539">
    <property type="term" value="F:4 iron, 4 sulfur cluster binding"/>
    <property type="evidence" value="ECO:0007669"/>
    <property type="project" value="UniProtKB-KW"/>
</dbReference>
<dbReference type="InterPro" id="IPR017900">
    <property type="entry name" value="4Fe4S_Fe_S_CS"/>
</dbReference>
<keyword evidence="5" id="KW-0479">Metal-binding</keyword>